<dbReference type="InterPro" id="IPR050812">
    <property type="entry name" value="Preph/Arog_dehydrog"/>
</dbReference>
<evidence type="ECO:0000259" key="4">
    <source>
        <dbReference type="PROSITE" id="PS51176"/>
    </source>
</evidence>
<dbReference type="STRING" id="457570.Nther_2051"/>
<dbReference type="InterPro" id="IPR046826">
    <property type="entry name" value="PDH_N"/>
</dbReference>
<feature type="domain" description="Prephenate/arogenate dehydrogenase" evidence="4">
    <location>
        <begin position="4"/>
        <end position="301"/>
    </location>
</feature>
<dbReference type="Gene3D" id="3.40.50.720">
    <property type="entry name" value="NAD(P)-binding Rossmann-like Domain"/>
    <property type="match status" value="1"/>
</dbReference>
<dbReference type="Proteomes" id="UP000001683">
    <property type="component" value="Chromosome"/>
</dbReference>
<dbReference type="KEGG" id="nth:Nther_2051"/>
<evidence type="ECO:0000313" key="6">
    <source>
        <dbReference type="Proteomes" id="UP000001683"/>
    </source>
</evidence>
<dbReference type="AlphaFoldDB" id="B2A727"/>
<dbReference type="GO" id="GO:0006571">
    <property type="term" value="P:tyrosine biosynthetic process"/>
    <property type="evidence" value="ECO:0007669"/>
    <property type="project" value="InterPro"/>
</dbReference>
<dbReference type="PANTHER" id="PTHR21363">
    <property type="entry name" value="PREPHENATE DEHYDROGENASE"/>
    <property type="match status" value="1"/>
</dbReference>
<organism evidence="5 6">
    <name type="scientific">Natranaerobius thermophilus (strain ATCC BAA-1301 / DSM 18059 / JW/NM-WN-LF)</name>
    <dbReference type="NCBI Taxonomy" id="457570"/>
    <lineage>
        <taxon>Bacteria</taxon>
        <taxon>Bacillati</taxon>
        <taxon>Bacillota</taxon>
        <taxon>Clostridia</taxon>
        <taxon>Natranaerobiales</taxon>
        <taxon>Natranaerobiaceae</taxon>
        <taxon>Natranaerobius</taxon>
    </lineage>
</organism>
<accession>B2A727</accession>
<dbReference type="Pfam" id="PF02153">
    <property type="entry name" value="PDH_N"/>
    <property type="match status" value="1"/>
</dbReference>
<dbReference type="InParanoid" id="B2A727"/>
<gene>
    <name evidence="5" type="ordered locus">Nther_2051</name>
</gene>
<dbReference type="GO" id="GO:0008977">
    <property type="term" value="F:prephenate dehydrogenase (NAD+) activity"/>
    <property type="evidence" value="ECO:0007669"/>
    <property type="project" value="InterPro"/>
</dbReference>
<reference evidence="5 6" key="2">
    <citation type="journal article" date="2011" name="J. Bacteriol.">
        <title>Complete genome sequence of the anaerobic, halophilic alkalithermophile Natranaerobius thermophilus JW/NM-WN-LF.</title>
        <authorList>
            <person name="Zhao B."/>
            <person name="Mesbah N.M."/>
            <person name="Dalin E."/>
            <person name="Goodwin L."/>
            <person name="Nolan M."/>
            <person name="Pitluck S."/>
            <person name="Chertkov O."/>
            <person name="Brettin T.S."/>
            <person name="Han J."/>
            <person name="Larimer F.W."/>
            <person name="Land M.L."/>
            <person name="Hauser L."/>
            <person name="Kyrpides N."/>
            <person name="Wiegel J."/>
        </authorList>
    </citation>
    <scope>NUCLEOTIDE SEQUENCE [LARGE SCALE GENOMIC DNA]</scope>
    <source>
        <strain evidence="6">ATCC BAA-1301 / DSM 18059 / JW/NM-WN-LF</strain>
    </source>
</reference>
<dbReference type="InterPro" id="IPR003099">
    <property type="entry name" value="Prephen_DH"/>
</dbReference>
<dbReference type="GO" id="GO:0004665">
    <property type="term" value="F:prephenate dehydrogenase (NADP+) activity"/>
    <property type="evidence" value="ECO:0007669"/>
    <property type="project" value="InterPro"/>
</dbReference>
<dbReference type="Gene3D" id="1.10.3660.10">
    <property type="entry name" value="6-phosphogluconate dehydrogenase C-terminal like domain"/>
    <property type="match status" value="1"/>
</dbReference>
<comment type="pathway">
    <text evidence="3">Amino-acid biosynthesis.</text>
</comment>
<dbReference type="InterPro" id="IPR036291">
    <property type="entry name" value="NAD(P)-bd_dom_sf"/>
</dbReference>
<evidence type="ECO:0000313" key="5">
    <source>
        <dbReference type="EMBL" id="ACB85618.1"/>
    </source>
</evidence>
<keyword evidence="6" id="KW-1185">Reference proteome</keyword>
<proteinExistence type="inferred from homology"/>
<evidence type="ECO:0000256" key="2">
    <source>
        <dbReference type="ARBA" id="ARBA00023002"/>
    </source>
</evidence>
<keyword evidence="2" id="KW-0560">Oxidoreductase</keyword>
<dbReference type="RefSeq" id="WP_012448475.1">
    <property type="nucleotide sequence ID" value="NC_010718.1"/>
</dbReference>
<dbReference type="SUPFAM" id="SSF48179">
    <property type="entry name" value="6-phosphogluconate dehydrogenase C-terminal domain-like"/>
    <property type="match status" value="1"/>
</dbReference>
<dbReference type="SUPFAM" id="SSF51735">
    <property type="entry name" value="NAD(P)-binding Rossmann-fold domains"/>
    <property type="match status" value="1"/>
</dbReference>
<reference evidence="5 6" key="1">
    <citation type="submission" date="2008-04" db="EMBL/GenBank/DDBJ databases">
        <title>Complete sequence of chromosome of Natranaerobius thermophilus JW/NM-WN-LF.</title>
        <authorList>
            <consortium name="US DOE Joint Genome Institute"/>
            <person name="Copeland A."/>
            <person name="Lucas S."/>
            <person name="Lapidus A."/>
            <person name="Glavina del Rio T."/>
            <person name="Dalin E."/>
            <person name="Tice H."/>
            <person name="Bruce D."/>
            <person name="Goodwin L."/>
            <person name="Pitluck S."/>
            <person name="Chertkov O."/>
            <person name="Brettin T."/>
            <person name="Detter J.C."/>
            <person name="Han C."/>
            <person name="Kuske C.R."/>
            <person name="Schmutz J."/>
            <person name="Larimer F."/>
            <person name="Land M."/>
            <person name="Hauser L."/>
            <person name="Kyrpides N."/>
            <person name="Lykidis A."/>
            <person name="Mesbah N.M."/>
            <person name="Wiegel J."/>
        </authorList>
    </citation>
    <scope>NUCLEOTIDE SEQUENCE [LARGE SCALE GENOMIC DNA]</scope>
    <source>
        <strain evidence="6">ATCC BAA-1301 / DSM 18059 / JW/NM-WN-LF</strain>
    </source>
</reference>
<dbReference type="Pfam" id="PF20463">
    <property type="entry name" value="PDH_C"/>
    <property type="match status" value="1"/>
</dbReference>
<dbReference type="GO" id="GO:0070403">
    <property type="term" value="F:NAD+ binding"/>
    <property type="evidence" value="ECO:0007669"/>
    <property type="project" value="InterPro"/>
</dbReference>
<dbReference type="PROSITE" id="PS51176">
    <property type="entry name" value="PDH_ADH"/>
    <property type="match status" value="1"/>
</dbReference>
<dbReference type="eggNOG" id="COG0287">
    <property type="taxonomic scope" value="Bacteria"/>
</dbReference>
<protein>
    <submittedName>
        <fullName evidence="5">Prephenate dehydrogenase</fullName>
    </submittedName>
</protein>
<dbReference type="FunCoup" id="B2A727">
    <property type="interactions" value="272"/>
</dbReference>
<dbReference type="OrthoDB" id="9802008at2"/>
<evidence type="ECO:0000256" key="1">
    <source>
        <dbReference type="ARBA" id="ARBA00007964"/>
    </source>
</evidence>
<comment type="similarity">
    <text evidence="1">Belongs to the prephenate/arogenate dehydrogenase family.</text>
</comment>
<sequence length="301" mass="33702">MNKNNLLVIGLGLMAGSLALSLKECDCFNKITGYDINKDSMSDAINNHIIDDTINELSGETLTEFDYIILGTPVSETLKLLPDLASKIDHNTIIFDLGSVKKPVITKAREVISNQNNSNIDFIGGHPMVGSHKQGIKHVMTNLFTQKPFILTPVGNKKFEDDTSVNMISQLLVKINSHPVVMSAEKHDHIVAALSHIPHLIASVMVNTISTRSEFDMTLAGGSFKDMTRVAKADPLLWEDIFHHNNEEIVEWWEEIKGQVDQVLASYQRDDSTSEQNIKRIEIKEYLSTASNTRQKLESRF</sequence>
<dbReference type="FunFam" id="3.40.50.720:FF:000208">
    <property type="entry name" value="Prephenate dehydrogenase"/>
    <property type="match status" value="1"/>
</dbReference>
<dbReference type="EMBL" id="CP001034">
    <property type="protein sequence ID" value="ACB85618.1"/>
    <property type="molecule type" value="Genomic_DNA"/>
</dbReference>
<dbReference type="PANTHER" id="PTHR21363:SF0">
    <property type="entry name" value="PREPHENATE DEHYDROGENASE [NADP(+)]"/>
    <property type="match status" value="1"/>
</dbReference>
<dbReference type="InterPro" id="IPR046825">
    <property type="entry name" value="PDH_C"/>
</dbReference>
<dbReference type="InterPro" id="IPR008927">
    <property type="entry name" value="6-PGluconate_DH-like_C_sf"/>
</dbReference>
<evidence type="ECO:0000256" key="3">
    <source>
        <dbReference type="ARBA" id="ARBA00029440"/>
    </source>
</evidence>
<dbReference type="HOGENOM" id="CLU_055968_2_0_9"/>
<name>B2A727_NATTJ</name>